<name>D0MFX4_RHOM4</name>
<feature type="binding site" evidence="2">
    <location>
        <position position="424"/>
    </location>
    <ligand>
        <name>Mg(2+)</name>
        <dbReference type="ChEBI" id="CHEBI:18420"/>
    </ligand>
</feature>
<feature type="binding site" evidence="2">
    <location>
        <position position="418"/>
    </location>
    <ligand>
        <name>Ni(2+)</name>
        <dbReference type="ChEBI" id="CHEBI:49786"/>
    </ligand>
</feature>
<feature type="binding site" evidence="2">
    <location>
        <position position="421"/>
    </location>
    <ligand>
        <name>Fe cation</name>
        <dbReference type="ChEBI" id="CHEBI:24875"/>
    </ligand>
</feature>
<evidence type="ECO:0000313" key="4">
    <source>
        <dbReference type="Proteomes" id="UP000002221"/>
    </source>
</evidence>
<evidence type="ECO:0000313" key="3">
    <source>
        <dbReference type="EMBL" id="ACY49463.1"/>
    </source>
</evidence>
<dbReference type="STRING" id="518766.Rmar_2590"/>
<evidence type="ECO:0000256" key="2">
    <source>
        <dbReference type="PIRSR" id="PIRSR601501-1"/>
    </source>
</evidence>
<dbReference type="InterPro" id="IPR001501">
    <property type="entry name" value="Ni-dep_hyd_lsu"/>
</dbReference>
<dbReference type="AlphaFoldDB" id="D0MFX4"/>
<dbReference type="RefSeq" id="WP_012845073.1">
    <property type="nucleotide sequence ID" value="NC_013501.1"/>
</dbReference>
<dbReference type="EMBL" id="CP001807">
    <property type="protein sequence ID" value="ACY49463.1"/>
    <property type="molecule type" value="Genomic_DNA"/>
</dbReference>
<dbReference type="PROSITE" id="PS00508">
    <property type="entry name" value="NI_HGENASE_L_2"/>
    <property type="match status" value="1"/>
</dbReference>
<dbReference type="Gene3D" id="1.10.645.10">
    <property type="entry name" value="Cytochrome-c3 Hydrogenase, chain B"/>
    <property type="match status" value="1"/>
</dbReference>
<feature type="binding site" evidence="2">
    <location>
        <position position="67"/>
    </location>
    <ligand>
        <name>Ni(2+)</name>
        <dbReference type="ChEBI" id="CHEBI:49786"/>
    </ligand>
</feature>
<reference evidence="3 4" key="1">
    <citation type="journal article" date="2009" name="Stand. Genomic Sci.">
        <title>Complete genome sequence of Rhodothermus marinus type strain (R-10).</title>
        <authorList>
            <person name="Nolan M."/>
            <person name="Tindall B.J."/>
            <person name="Pomrenke H."/>
            <person name="Lapidus A."/>
            <person name="Copeland A."/>
            <person name="Glavina Del Rio T."/>
            <person name="Lucas S."/>
            <person name="Chen F."/>
            <person name="Tice H."/>
            <person name="Cheng J.F."/>
            <person name="Saunders E."/>
            <person name="Han C."/>
            <person name="Bruce D."/>
            <person name="Goodwin L."/>
            <person name="Chain P."/>
            <person name="Pitluck S."/>
            <person name="Ovchinikova G."/>
            <person name="Pati A."/>
            <person name="Ivanova N."/>
            <person name="Mavromatis K."/>
            <person name="Chen A."/>
            <person name="Palaniappan K."/>
            <person name="Land M."/>
            <person name="Hauser L."/>
            <person name="Chang Y.J."/>
            <person name="Jeffries C.D."/>
            <person name="Brettin T."/>
            <person name="Goker M."/>
            <person name="Bristow J."/>
            <person name="Eisen J.A."/>
            <person name="Markowitz V."/>
            <person name="Hugenholtz P."/>
            <person name="Kyrpides N.C."/>
            <person name="Klenk H.P."/>
            <person name="Detter J.C."/>
        </authorList>
    </citation>
    <scope>NUCLEOTIDE SEQUENCE [LARGE SCALE GENOMIC DNA]</scope>
    <source>
        <strain evidence="4">ATCC 43812 / DSM 4252 / R-10</strain>
    </source>
</reference>
<dbReference type="InterPro" id="IPR029014">
    <property type="entry name" value="NiFe-Hase_large"/>
</dbReference>
<dbReference type="HOGENOM" id="CLU_044556_0_0_10"/>
<dbReference type="PANTHER" id="PTHR43600">
    <property type="entry name" value="COENZYME F420 HYDROGENASE, SUBUNIT ALPHA"/>
    <property type="match status" value="1"/>
</dbReference>
<dbReference type="SUPFAM" id="SSF56762">
    <property type="entry name" value="HydB/Nqo4-like"/>
    <property type="match status" value="1"/>
</dbReference>
<dbReference type="Proteomes" id="UP000002221">
    <property type="component" value="Chromosome"/>
</dbReference>
<dbReference type="Pfam" id="PF00374">
    <property type="entry name" value="NiFeSe_Hases"/>
    <property type="match status" value="2"/>
</dbReference>
<comment type="cofactor">
    <cofactor evidence="2">
        <name>Ni(2+)</name>
        <dbReference type="ChEBI" id="CHEBI:49786"/>
    </cofactor>
</comment>
<dbReference type="GO" id="GO:0008901">
    <property type="term" value="F:ferredoxin hydrogenase activity"/>
    <property type="evidence" value="ECO:0007669"/>
    <property type="project" value="InterPro"/>
</dbReference>
<keyword evidence="2" id="KW-0533">Nickel</keyword>
<gene>
    <name evidence="3" type="ordered locus">Rmar_2590</name>
</gene>
<keyword evidence="2" id="KW-0479">Metal-binding</keyword>
<dbReference type="PANTHER" id="PTHR43600:SF4">
    <property type="entry name" value="CYTOSOLIC NIFE-HYDROGENASE, ALPHA SUBUNIT"/>
    <property type="match status" value="1"/>
</dbReference>
<evidence type="ECO:0000256" key="1">
    <source>
        <dbReference type="ARBA" id="ARBA00023002"/>
    </source>
</evidence>
<organism evidence="3 4">
    <name type="scientific">Rhodothermus marinus (strain ATCC 43812 / DSM 4252 / R-10)</name>
    <name type="common">Rhodothermus obamensis</name>
    <dbReference type="NCBI Taxonomy" id="518766"/>
    <lineage>
        <taxon>Bacteria</taxon>
        <taxon>Pseudomonadati</taxon>
        <taxon>Rhodothermota</taxon>
        <taxon>Rhodothermia</taxon>
        <taxon>Rhodothermales</taxon>
        <taxon>Rhodothermaceae</taxon>
        <taxon>Rhodothermus</taxon>
    </lineage>
</organism>
<keyword evidence="2" id="KW-0408">Iron</keyword>
<feature type="binding site" evidence="2">
    <location>
        <position position="48"/>
    </location>
    <ligand>
        <name>Mg(2+)</name>
        <dbReference type="ChEBI" id="CHEBI:18420"/>
    </ligand>
</feature>
<comment type="cofactor">
    <cofactor evidence="2">
        <name>Fe cation</name>
        <dbReference type="ChEBI" id="CHEBI:24875"/>
    </cofactor>
</comment>
<keyword evidence="4" id="KW-1185">Reference proteome</keyword>
<sequence>MSEVRPTRTIRVEALARVEGEGAMYVRIRNNQVTDVRLRIYEPPRFFEAFLRGRSFLEAPDITARICGICPVAYQMSACTAMENACGVEVNGPLRLLRRLLYCGEWIESHTLHVFMLHAPDFLGYESALEMARDYPDRVQQGLQLKKIGNELMRVIGGREIHPINVRVGGFYRAPRPDELRALVEPLRWARETAYDTVRWVAGFEFPDFEQDYEFVALRRDDEYAILDGRLVSNRGLDIPIAAFNDHIEEEHVPHSNALHARIRGRGAYLVGPLARFNLNFDRLSPLAQEAAREVGFLPECRNPFKSIIARAVEILYACDEALRLIEAYEPPEQPFVEVPPRAATGHGCTEAPRGILYHRYVIDDEGTILEAQIVPPTSQNQRRIEEDLRAFVARALTLPDDELQWRCEQAIRNYDPCISCATHFLKLEVDRA</sequence>
<dbReference type="eggNOG" id="COG3259">
    <property type="taxonomic scope" value="Bacteria"/>
</dbReference>
<dbReference type="KEGG" id="rmr:Rmar_2590"/>
<keyword evidence="1" id="KW-0560">Oxidoreductase</keyword>
<proteinExistence type="predicted"/>
<dbReference type="OrthoDB" id="9761717at2"/>
<protein>
    <submittedName>
        <fullName evidence="3">Nickel-dependent hydrogenase large subunit</fullName>
    </submittedName>
</protein>
<keyword evidence="2" id="KW-0460">Magnesium</keyword>
<accession>D0MFX4</accession>
<feature type="binding site" evidence="2">
    <location>
        <position position="70"/>
    </location>
    <ligand>
        <name>Fe cation</name>
        <dbReference type="ChEBI" id="CHEBI:24875"/>
    </ligand>
</feature>
<feature type="binding site" evidence="2">
    <location>
        <position position="70"/>
    </location>
    <ligand>
        <name>Ni(2+)</name>
        <dbReference type="ChEBI" id="CHEBI:49786"/>
    </ligand>
</feature>
<dbReference type="InterPro" id="IPR018194">
    <property type="entry name" value="Ni-dep_hyd_lsu_Ni_BS"/>
</dbReference>
<dbReference type="GO" id="GO:0016151">
    <property type="term" value="F:nickel cation binding"/>
    <property type="evidence" value="ECO:0007669"/>
    <property type="project" value="InterPro"/>
</dbReference>
<feature type="binding site" evidence="2">
    <location>
        <position position="374"/>
    </location>
    <ligand>
        <name>Mg(2+)</name>
        <dbReference type="ChEBI" id="CHEBI:18420"/>
    </ligand>
</feature>